<gene>
    <name evidence="3" type="ORF">FGG08_007168</name>
</gene>
<organism evidence="3 4">
    <name type="scientific">Glutinoglossum americanum</name>
    <dbReference type="NCBI Taxonomy" id="1670608"/>
    <lineage>
        <taxon>Eukaryota</taxon>
        <taxon>Fungi</taxon>
        <taxon>Dikarya</taxon>
        <taxon>Ascomycota</taxon>
        <taxon>Pezizomycotina</taxon>
        <taxon>Geoglossomycetes</taxon>
        <taxon>Geoglossales</taxon>
        <taxon>Geoglossaceae</taxon>
        <taxon>Glutinoglossum</taxon>
    </lineage>
</organism>
<dbReference type="AlphaFoldDB" id="A0A9P8L0B4"/>
<dbReference type="Proteomes" id="UP000698800">
    <property type="component" value="Unassembled WGS sequence"/>
</dbReference>
<feature type="region of interest" description="Disordered" evidence="1">
    <location>
        <begin position="1"/>
        <end position="65"/>
    </location>
</feature>
<keyword evidence="4" id="KW-1185">Reference proteome</keyword>
<dbReference type="InterPro" id="IPR039454">
    <property type="entry name" value="OM14"/>
</dbReference>
<keyword evidence="2" id="KW-1133">Transmembrane helix</keyword>
<dbReference type="PANTHER" id="PTHR38402:SF1">
    <property type="entry name" value="MITOCHONDRIAL OUTER MEMBRANE PROTEIN OM14"/>
    <property type="match status" value="1"/>
</dbReference>
<dbReference type="GO" id="GO:0006626">
    <property type="term" value="P:protein targeting to mitochondrion"/>
    <property type="evidence" value="ECO:0007669"/>
    <property type="project" value="TreeGrafter"/>
</dbReference>
<protein>
    <recommendedName>
        <fullName evidence="5">Mitochondrial outer membrane protein OM14 C-terminal domain-containing protein</fullName>
    </recommendedName>
</protein>
<feature type="compositionally biased region" description="Polar residues" evidence="1">
    <location>
        <begin position="19"/>
        <end position="28"/>
    </location>
</feature>
<feature type="transmembrane region" description="Helical" evidence="2">
    <location>
        <begin position="133"/>
        <end position="151"/>
    </location>
</feature>
<dbReference type="GO" id="GO:0005741">
    <property type="term" value="C:mitochondrial outer membrane"/>
    <property type="evidence" value="ECO:0007669"/>
    <property type="project" value="InterPro"/>
</dbReference>
<evidence type="ECO:0000256" key="2">
    <source>
        <dbReference type="SAM" id="Phobius"/>
    </source>
</evidence>
<evidence type="ECO:0000256" key="1">
    <source>
        <dbReference type="SAM" id="MobiDB-lite"/>
    </source>
</evidence>
<dbReference type="GO" id="GO:1990593">
    <property type="term" value="F:nascent polypeptide-associated complex binding"/>
    <property type="evidence" value="ECO:0007669"/>
    <property type="project" value="InterPro"/>
</dbReference>
<keyword evidence="2" id="KW-0812">Transmembrane</keyword>
<accession>A0A9P8L0B4</accession>
<evidence type="ECO:0008006" key="5">
    <source>
        <dbReference type="Google" id="ProtNLM"/>
    </source>
</evidence>
<keyword evidence="2" id="KW-0472">Membrane</keyword>
<dbReference type="PANTHER" id="PTHR38402">
    <property type="entry name" value="MITOCHONDRIAL OUTER MEMBRANE PROTEIN OM14"/>
    <property type="match status" value="1"/>
</dbReference>
<evidence type="ECO:0000313" key="3">
    <source>
        <dbReference type="EMBL" id="KAH0535925.1"/>
    </source>
</evidence>
<dbReference type="OrthoDB" id="5422928at2759"/>
<feature type="transmembrane region" description="Helical" evidence="2">
    <location>
        <begin position="101"/>
        <end position="121"/>
    </location>
</feature>
<comment type="caution">
    <text evidence="3">The sequence shown here is derived from an EMBL/GenBank/DDBJ whole genome shotgun (WGS) entry which is preliminary data.</text>
</comment>
<name>A0A9P8L0B4_9PEZI</name>
<evidence type="ECO:0000313" key="4">
    <source>
        <dbReference type="Proteomes" id="UP000698800"/>
    </source>
</evidence>
<feature type="compositionally biased region" description="Low complexity" evidence="1">
    <location>
        <begin position="1"/>
        <end position="15"/>
    </location>
</feature>
<sequence>MSYAAAAASGPAQSAEEVVQSTDTSTESLVDVDSIHVSTVPSDFESQEIKTDTQATRLQHEAEDRDRIQELEAKKRGIKDKMQAKAAKAEKKAKANSGNPVMLGNAIAVAGLSAALGFGAYRKYAAGELTWKVVGIWGGVVGLFATGDYYLSQYDILCPPRIHLPLNRTGADSRRKDICSERSTPRNS</sequence>
<reference evidence="3" key="1">
    <citation type="submission" date="2021-03" db="EMBL/GenBank/DDBJ databases">
        <title>Comparative genomics and phylogenomic investigation of the class Geoglossomycetes provide insights into ecological specialization and systematics.</title>
        <authorList>
            <person name="Melie T."/>
            <person name="Pirro S."/>
            <person name="Miller A.N."/>
            <person name="Quandt A."/>
        </authorList>
    </citation>
    <scope>NUCLEOTIDE SEQUENCE</scope>
    <source>
        <strain evidence="3">GBOQ0MN5Z8</strain>
    </source>
</reference>
<dbReference type="EMBL" id="JAGHQL010000255">
    <property type="protein sequence ID" value="KAH0535925.1"/>
    <property type="molecule type" value="Genomic_DNA"/>
</dbReference>
<proteinExistence type="predicted"/>